<reference evidence="2" key="1">
    <citation type="submission" date="2018-05" db="EMBL/GenBank/DDBJ databases">
        <authorList>
            <person name="Lanie J.A."/>
            <person name="Ng W.-L."/>
            <person name="Kazmierczak K.M."/>
            <person name="Andrzejewski T.M."/>
            <person name="Davidsen T.M."/>
            <person name="Wayne K.J."/>
            <person name="Tettelin H."/>
            <person name="Glass J.I."/>
            <person name="Rusch D."/>
            <person name="Podicherti R."/>
            <person name="Tsui H.-C.T."/>
            <person name="Winkler M.E."/>
        </authorList>
    </citation>
    <scope>NUCLEOTIDE SEQUENCE</scope>
</reference>
<proteinExistence type="predicted"/>
<protein>
    <recommendedName>
        <fullName evidence="1">DUF5723 domain-containing protein</fullName>
    </recommendedName>
</protein>
<sequence>MVSLGGAYTTLADGVYAVGINPANLAFQHDKPFMWQLATLNFGIGNNFFSLENLTEFSGKDLESQGKKGKNQLYDQLRDGFRIFGDAHVAPLLSYASGNMAITNDLVGVFDLVLPEGLVQLLLEGNEVGAPIDLEYNRESMLVSEHAFSFAVPMKDFSWGVSLKYLNGLVYTGIDPDSSFTEFTTTPTDFNLHARYFLRQGIGGSGVAMDLGFISKEFNGMRVGFSFINAFGTIEWNGPSAFQVPELLINSLPGIVQEGDEWGASVVSKGDGLIYEIEADSITMNKLSNGQWSDLFKEKKYIIKDTLENGQQRKFKMRYPGLLRIGVSKRLDQDLIIASDLVAGFEDRFGVHQGWKLSTGLQFNRFKAFPLRLGYMYGGRFVKELGFGGGFHAGPIIYDFALSFRNGTWIHSMKG</sequence>
<evidence type="ECO:0000313" key="2">
    <source>
        <dbReference type="EMBL" id="SVB39382.1"/>
    </source>
</evidence>
<gene>
    <name evidence="2" type="ORF">METZ01_LOCUS192236</name>
</gene>
<dbReference type="EMBL" id="UINC01040049">
    <property type="protein sequence ID" value="SVB39382.1"/>
    <property type="molecule type" value="Genomic_DNA"/>
</dbReference>
<dbReference type="Gene3D" id="2.40.160.60">
    <property type="entry name" value="Outer membrane protein transport protein (OMPP1/FadL/TodX)"/>
    <property type="match status" value="1"/>
</dbReference>
<accession>A0A382DMY6</accession>
<dbReference type="InterPro" id="IPR043781">
    <property type="entry name" value="DUF5723"/>
</dbReference>
<dbReference type="Pfam" id="PF18990">
    <property type="entry name" value="DUF5723"/>
    <property type="match status" value="1"/>
</dbReference>
<name>A0A382DMY6_9ZZZZ</name>
<dbReference type="AlphaFoldDB" id="A0A382DMY6"/>
<organism evidence="2">
    <name type="scientific">marine metagenome</name>
    <dbReference type="NCBI Taxonomy" id="408172"/>
    <lineage>
        <taxon>unclassified sequences</taxon>
        <taxon>metagenomes</taxon>
        <taxon>ecological metagenomes</taxon>
    </lineage>
</organism>
<feature type="domain" description="DUF5723" evidence="1">
    <location>
        <begin position="26"/>
        <end position="191"/>
    </location>
</feature>
<feature type="non-terminal residue" evidence="2">
    <location>
        <position position="415"/>
    </location>
</feature>
<evidence type="ECO:0000259" key="1">
    <source>
        <dbReference type="Pfam" id="PF18990"/>
    </source>
</evidence>